<reference evidence="1 2" key="1">
    <citation type="submission" date="2012-05" db="EMBL/GenBank/DDBJ databases">
        <title>Recombination and specialization in a pathogen metapopulation.</title>
        <authorList>
            <person name="Gardiner A."/>
            <person name="Kemen E."/>
            <person name="Schultz-Larsen T."/>
            <person name="MacLean D."/>
            <person name="Van Oosterhout C."/>
            <person name="Jones J.D.G."/>
        </authorList>
    </citation>
    <scope>NUCLEOTIDE SEQUENCE [LARGE SCALE GENOMIC DNA]</scope>
    <source>
        <strain evidence="1 2">Ac Nc2</strain>
    </source>
</reference>
<keyword evidence="2" id="KW-1185">Reference proteome</keyword>
<dbReference type="Proteomes" id="UP000053237">
    <property type="component" value="Unassembled WGS sequence"/>
</dbReference>
<name>A0A024GIA2_9STRA</name>
<evidence type="ECO:0000313" key="2">
    <source>
        <dbReference type="Proteomes" id="UP000053237"/>
    </source>
</evidence>
<dbReference type="AlphaFoldDB" id="A0A024GIA2"/>
<protein>
    <submittedName>
        <fullName evidence="1">Uncharacterized protein</fullName>
    </submittedName>
</protein>
<proteinExistence type="predicted"/>
<sequence length="139" mass="15675">MEIKMSSASSRCYARNQLLFRDSQASAYVHQASNVASVAMRSAWDYSAAPSSANFAFRARWNHCFATLSPFCGHLSCCCACRRAWPISAFRESYRYWRTESILRRRTRYCGVFAMICGNYIAAQRDGTMAIATGAFTTI</sequence>
<evidence type="ECO:0000313" key="1">
    <source>
        <dbReference type="EMBL" id="CCI46068.1"/>
    </source>
</evidence>
<comment type="caution">
    <text evidence="1">The sequence shown here is derived from an EMBL/GenBank/DDBJ whole genome shotgun (WGS) entry which is preliminary data.</text>
</comment>
<organism evidence="1 2">
    <name type="scientific">Albugo candida</name>
    <dbReference type="NCBI Taxonomy" id="65357"/>
    <lineage>
        <taxon>Eukaryota</taxon>
        <taxon>Sar</taxon>
        <taxon>Stramenopiles</taxon>
        <taxon>Oomycota</taxon>
        <taxon>Peronosporomycetes</taxon>
        <taxon>Albuginales</taxon>
        <taxon>Albuginaceae</taxon>
        <taxon>Albugo</taxon>
    </lineage>
</organism>
<accession>A0A024GIA2</accession>
<dbReference type="InParanoid" id="A0A024GIA2"/>
<dbReference type="EMBL" id="CAIX01000115">
    <property type="protein sequence ID" value="CCI46068.1"/>
    <property type="molecule type" value="Genomic_DNA"/>
</dbReference>
<gene>
    <name evidence="1" type="ORF">BN9_069970</name>
</gene>